<organism evidence="4 5">
    <name type="scientific">Abditibacterium utsteinense</name>
    <dbReference type="NCBI Taxonomy" id="1960156"/>
    <lineage>
        <taxon>Bacteria</taxon>
        <taxon>Pseudomonadati</taxon>
        <taxon>Abditibacteriota</taxon>
        <taxon>Abditibacteriia</taxon>
        <taxon>Abditibacteriales</taxon>
        <taxon>Abditibacteriaceae</taxon>
        <taxon>Abditibacterium</taxon>
    </lineage>
</organism>
<dbReference type="Proteomes" id="UP000237684">
    <property type="component" value="Unassembled WGS sequence"/>
</dbReference>
<reference evidence="4 5" key="1">
    <citation type="journal article" date="2018" name="Syst. Appl. Microbiol.">
        <title>Abditibacterium utsteinense sp. nov., the first cultivated member of candidate phylum FBP, isolated from ice-free Antarctic soil samples.</title>
        <authorList>
            <person name="Tahon G."/>
            <person name="Tytgat B."/>
            <person name="Lebbe L."/>
            <person name="Carlier A."/>
            <person name="Willems A."/>
        </authorList>
    </citation>
    <scope>NUCLEOTIDE SEQUENCE [LARGE SCALE GENOMIC DNA]</scope>
    <source>
        <strain evidence="4 5">LMG 29911</strain>
    </source>
</reference>
<dbReference type="PANTHER" id="PTHR43000">
    <property type="entry name" value="DTDP-D-GLUCOSE 4,6-DEHYDRATASE-RELATED"/>
    <property type="match status" value="1"/>
</dbReference>
<protein>
    <submittedName>
        <fullName evidence="4">Nucleoside-diphosphate-sugar epimerase</fullName>
    </submittedName>
</protein>
<dbReference type="InterPro" id="IPR001509">
    <property type="entry name" value="Epimerase_deHydtase"/>
</dbReference>
<feature type="region of interest" description="Disordered" evidence="2">
    <location>
        <begin position="424"/>
        <end position="443"/>
    </location>
</feature>
<dbReference type="RefSeq" id="WP_105482325.1">
    <property type="nucleotide sequence ID" value="NZ_NIGF01000002.1"/>
</dbReference>
<dbReference type="EMBL" id="NIGF01000002">
    <property type="protein sequence ID" value="PQV65010.1"/>
    <property type="molecule type" value="Genomic_DNA"/>
</dbReference>
<dbReference type="Pfam" id="PF01370">
    <property type="entry name" value="Epimerase"/>
    <property type="match status" value="1"/>
</dbReference>
<dbReference type="Gene3D" id="3.90.25.10">
    <property type="entry name" value="UDP-galactose 4-epimerase, domain 1"/>
    <property type="match status" value="1"/>
</dbReference>
<evidence type="ECO:0000256" key="1">
    <source>
        <dbReference type="ARBA" id="ARBA00007637"/>
    </source>
</evidence>
<dbReference type="OrthoDB" id="9801785at2"/>
<comment type="similarity">
    <text evidence="1">Belongs to the NAD(P)-dependent epimerase/dehydratase family.</text>
</comment>
<sequence>MSHLSDFLDFDALSNPGSNTIPDAWPGAALRNTINESRSFFVGKRVLVTGACGFVGGHLARALHAAGAIVTALDKDISPSRGSQLDLTGLRHELDMVEADITDRAAMAELVKNGGFSHIFHLAAGATTVEKAMTDPVGTIMANTMGFVNLAEGARLLPEAARPVVIYSSTDKVYGEAETLPYTEEHDLGGVGVYDAAKLCADILAGTYHKALGVPTIVLRMCNIFGPYDLNFDYRLIPKAMRNIFRDGESPELYMNSLEHFRDYLFVEDAVRAYFHIARCEGCQGRVYNLPGAHYSATPDVLRDIVSHISDLQDEAALENPDSSLANHHWNRSIRIVPSDPKLITISKQHLDGTRIFNEACFEPQTSFRDGLQATALFYLWYFSQIAPREQLEVETLAPMEAHFESDFNTIYTHDGLPVHVLNPQTTRQETSDTKAEARRENARPHTFLVETSLAA</sequence>
<dbReference type="InParanoid" id="A0A2S8SW37"/>
<proteinExistence type="inferred from homology"/>
<keyword evidence="5" id="KW-1185">Reference proteome</keyword>
<evidence type="ECO:0000313" key="4">
    <source>
        <dbReference type="EMBL" id="PQV65010.1"/>
    </source>
</evidence>
<accession>A0A2S8SW37</accession>
<gene>
    <name evidence="4" type="ORF">B1R32_10217</name>
</gene>
<dbReference type="InterPro" id="IPR036291">
    <property type="entry name" value="NAD(P)-bd_dom_sf"/>
</dbReference>
<feature type="compositionally biased region" description="Basic and acidic residues" evidence="2">
    <location>
        <begin position="430"/>
        <end position="443"/>
    </location>
</feature>
<feature type="domain" description="NAD-dependent epimerase/dehydratase" evidence="3">
    <location>
        <begin position="46"/>
        <end position="290"/>
    </location>
</feature>
<evidence type="ECO:0000313" key="5">
    <source>
        <dbReference type="Proteomes" id="UP000237684"/>
    </source>
</evidence>
<dbReference type="AlphaFoldDB" id="A0A2S8SW37"/>
<dbReference type="SUPFAM" id="SSF51735">
    <property type="entry name" value="NAD(P)-binding Rossmann-fold domains"/>
    <property type="match status" value="1"/>
</dbReference>
<evidence type="ECO:0000256" key="2">
    <source>
        <dbReference type="SAM" id="MobiDB-lite"/>
    </source>
</evidence>
<evidence type="ECO:0000259" key="3">
    <source>
        <dbReference type="Pfam" id="PF01370"/>
    </source>
</evidence>
<dbReference type="Gene3D" id="3.40.50.720">
    <property type="entry name" value="NAD(P)-binding Rossmann-like Domain"/>
    <property type="match status" value="1"/>
</dbReference>
<comment type="caution">
    <text evidence="4">The sequence shown here is derived from an EMBL/GenBank/DDBJ whole genome shotgun (WGS) entry which is preliminary data.</text>
</comment>
<name>A0A2S8SW37_9BACT</name>